<accession>A0A1E7F2C9</accession>
<organism evidence="2 3">
    <name type="scientific">Fragilariopsis cylindrus CCMP1102</name>
    <dbReference type="NCBI Taxonomy" id="635003"/>
    <lineage>
        <taxon>Eukaryota</taxon>
        <taxon>Sar</taxon>
        <taxon>Stramenopiles</taxon>
        <taxon>Ochrophyta</taxon>
        <taxon>Bacillariophyta</taxon>
        <taxon>Bacillariophyceae</taxon>
        <taxon>Bacillariophycidae</taxon>
        <taxon>Bacillariales</taxon>
        <taxon>Bacillariaceae</taxon>
        <taxon>Fragilariopsis</taxon>
    </lineage>
</organism>
<dbReference type="OrthoDB" id="53383at2759"/>
<reference evidence="2 3" key="1">
    <citation type="submission" date="2016-09" db="EMBL/GenBank/DDBJ databases">
        <title>Extensive genetic diversity and differential bi-allelic expression allows diatom success in the polar Southern Ocean.</title>
        <authorList>
            <consortium name="DOE Joint Genome Institute"/>
            <person name="Mock T."/>
            <person name="Otillar R.P."/>
            <person name="Strauss J."/>
            <person name="Dupont C."/>
            <person name="Frickenhaus S."/>
            <person name="Maumus F."/>
            <person name="Mcmullan M."/>
            <person name="Sanges R."/>
            <person name="Schmutz J."/>
            <person name="Toseland A."/>
            <person name="Valas R."/>
            <person name="Veluchamy A."/>
            <person name="Ward B.J."/>
            <person name="Allen A."/>
            <person name="Barry K."/>
            <person name="Falciatore A."/>
            <person name="Ferrante M."/>
            <person name="Fortunato A.E."/>
            <person name="Gloeckner G."/>
            <person name="Gruber A."/>
            <person name="Hipkin R."/>
            <person name="Janech M."/>
            <person name="Kroth P."/>
            <person name="Leese F."/>
            <person name="Lindquist E."/>
            <person name="Lyon B.R."/>
            <person name="Martin J."/>
            <person name="Mayer C."/>
            <person name="Parker M."/>
            <person name="Quesneville H."/>
            <person name="Raymond J."/>
            <person name="Uhlig C."/>
            <person name="Valentin K.U."/>
            <person name="Worden A.Z."/>
            <person name="Armbrust E.V."/>
            <person name="Bowler C."/>
            <person name="Green B."/>
            <person name="Moulton V."/>
            <person name="Van Oosterhout C."/>
            <person name="Grigoriev I."/>
        </authorList>
    </citation>
    <scope>NUCLEOTIDE SEQUENCE [LARGE SCALE GENOMIC DNA]</scope>
    <source>
        <strain evidence="2 3">CCMP1102</strain>
    </source>
</reference>
<evidence type="ECO:0000256" key="1">
    <source>
        <dbReference type="SAM" id="MobiDB-lite"/>
    </source>
</evidence>
<evidence type="ECO:0000313" key="2">
    <source>
        <dbReference type="EMBL" id="OEU12284.1"/>
    </source>
</evidence>
<dbReference type="InParanoid" id="A0A1E7F2C9"/>
<name>A0A1E7F2C9_9STRA</name>
<dbReference type="EMBL" id="KV784365">
    <property type="protein sequence ID" value="OEU12284.1"/>
    <property type="molecule type" value="Genomic_DNA"/>
</dbReference>
<dbReference type="KEGG" id="fcy:FRACYDRAFT_270573"/>
<evidence type="ECO:0000313" key="3">
    <source>
        <dbReference type="Proteomes" id="UP000095751"/>
    </source>
</evidence>
<feature type="region of interest" description="Disordered" evidence="1">
    <location>
        <begin position="1"/>
        <end position="52"/>
    </location>
</feature>
<feature type="compositionally biased region" description="Acidic residues" evidence="1">
    <location>
        <begin position="1"/>
        <end position="49"/>
    </location>
</feature>
<dbReference type="AlphaFoldDB" id="A0A1E7F2C9"/>
<dbReference type="Proteomes" id="UP000095751">
    <property type="component" value="Unassembled WGS sequence"/>
</dbReference>
<gene>
    <name evidence="2" type="ORF">FRACYDRAFT_270573</name>
</gene>
<feature type="non-terminal residue" evidence="2">
    <location>
        <position position="251"/>
    </location>
</feature>
<protein>
    <submittedName>
        <fullName evidence="2">Uncharacterized protein</fullName>
    </submittedName>
</protein>
<sequence length="251" mass="28077">MNAEDFNDWQDEDDESEEDFVPEAYDEEDDDSDDDSDDGDGDDDNDGDDLPTFLQGDLIMDGAKGLCYQNDGNFSLVSQNSTFTIGTPLLDSPIVFAGWIKDPSVWMEFEVYFSKQLMSTCTDPLEMKLLEAQEKELPVAGIDDNKESLFEKKSGNDTLDDKWMEGKKTPAKGNLKAPPAYSLVDNGDNVKETIVCGKTNAEKSVRDDSVFVVSGTQIDNNKKDFRKIEFRGLYRPSSASIKRLHLICSIQ</sequence>
<proteinExistence type="predicted"/>
<keyword evidence="3" id="KW-1185">Reference proteome</keyword>